<keyword evidence="3" id="KW-1185">Reference proteome</keyword>
<feature type="compositionally biased region" description="Pro residues" evidence="1">
    <location>
        <begin position="7"/>
        <end position="21"/>
    </location>
</feature>
<evidence type="ECO:0000256" key="1">
    <source>
        <dbReference type="SAM" id="MobiDB-lite"/>
    </source>
</evidence>
<evidence type="ECO:0000313" key="2">
    <source>
        <dbReference type="EMBL" id="RUS34566.1"/>
    </source>
</evidence>
<feature type="region of interest" description="Disordered" evidence="1">
    <location>
        <begin position="1"/>
        <end position="29"/>
    </location>
</feature>
<protein>
    <submittedName>
        <fullName evidence="2">Uncharacterized protein</fullName>
    </submittedName>
</protein>
<dbReference type="EMBL" id="RBNJ01000411">
    <property type="protein sequence ID" value="RUS34566.1"/>
    <property type="molecule type" value="Genomic_DNA"/>
</dbReference>
<sequence>MSTPTSNPTPTPTPPTQPPDSPAKTPYTSFRPYLRNFVKSRLPPPDSPRGPAPPNSWDEVCLQWCSQRRLDREEGEPPRCKMVCLRRKEAGAGAESAGKAVSNRWNPLDGYYLYVTTRVEESLKHVEVNVVLLAMDVVSFSGGARTNAGRKESTIKRTTFLTFCIPSNPRNAPTSEDEYEIDLGAQVDRTTTEAIRIVKKTFSPTVDLTQRYYRSWTDGTQAAFFGRFVESVCRADAVHLVRENAKKVVEKTWGGGKKGGGGGGGEGGKVRLVGRWIDV</sequence>
<dbReference type="Proteomes" id="UP000274822">
    <property type="component" value="Unassembled WGS sequence"/>
</dbReference>
<comment type="caution">
    <text evidence="2">The sequence shown here is derived from an EMBL/GenBank/DDBJ whole genome shotgun (WGS) entry which is preliminary data.</text>
</comment>
<organism evidence="2 3">
    <name type="scientific">Jimgerdemannia flammicorona</name>
    <dbReference type="NCBI Taxonomy" id="994334"/>
    <lineage>
        <taxon>Eukaryota</taxon>
        <taxon>Fungi</taxon>
        <taxon>Fungi incertae sedis</taxon>
        <taxon>Mucoromycota</taxon>
        <taxon>Mucoromycotina</taxon>
        <taxon>Endogonomycetes</taxon>
        <taxon>Endogonales</taxon>
        <taxon>Endogonaceae</taxon>
        <taxon>Jimgerdemannia</taxon>
    </lineage>
</organism>
<accession>A0A433QXS9</accession>
<evidence type="ECO:0000313" key="3">
    <source>
        <dbReference type="Proteomes" id="UP000274822"/>
    </source>
</evidence>
<gene>
    <name evidence="2" type="ORF">BC938DRAFT_479672</name>
</gene>
<name>A0A433QXS9_9FUNG</name>
<dbReference type="AlphaFoldDB" id="A0A433QXS9"/>
<reference evidence="2 3" key="1">
    <citation type="journal article" date="2018" name="New Phytol.">
        <title>Phylogenomics of Endogonaceae and evolution of mycorrhizas within Mucoromycota.</title>
        <authorList>
            <person name="Chang Y."/>
            <person name="Desiro A."/>
            <person name="Na H."/>
            <person name="Sandor L."/>
            <person name="Lipzen A."/>
            <person name="Clum A."/>
            <person name="Barry K."/>
            <person name="Grigoriev I.V."/>
            <person name="Martin F.M."/>
            <person name="Stajich J.E."/>
            <person name="Smith M.E."/>
            <person name="Bonito G."/>
            <person name="Spatafora J.W."/>
        </authorList>
    </citation>
    <scope>NUCLEOTIDE SEQUENCE [LARGE SCALE GENOMIC DNA]</scope>
    <source>
        <strain evidence="2 3">AD002</strain>
    </source>
</reference>
<proteinExistence type="predicted"/>